<feature type="chain" id="PRO_5047464822" description="M6 family metalloprotease domain-containing protein" evidence="1">
    <location>
        <begin position="16"/>
        <end position="383"/>
    </location>
</feature>
<dbReference type="PANTHER" id="PTHR41775">
    <property type="entry name" value="SECRETED PROTEIN-RELATED"/>
    <property type="match status" value="1"/>
</dbReference>
<name>A0ABW9W5G2_9BURK</name>
<reference evidence="2 3" key="1">
    <citation type="submission" date="2019-12" db="EMBL/GenBank/DDBJ databases">
        <title>Novel species isolated from a subtropical stream in China.</title>
        <authorList>
            <person name="Lu H."/>
        </authorList>
    </citation>
    <scope>NUCLEOTIDE SEQUENCE [LARGE SCALE GENOMIC DNA]</scope>
    <source>
        <strain evidence="2 3">CY42W</strain>
    </source>
</reference>
<accession>A0ABW9W5G2</accession>
<evidence type="ECO:0008006" key="4">
    <source>
        <dbReference type="Google" id="ProtNLM"/>
    </source>
</evidence>
<organism evidence="2 3">
    <name type="scientific">Duganella levis</name>
    <dbReference type="NCBI Taxonomy" id="2692169"/>
    <lineage>
        <taxon>Bacteria</taxon>
        <taxon>Pseudomonadati</taxon>
        <taxon>Pseudomonadota</taxon>
        <taxon>Betaproteobacteria</taxon>
        <taxon>Burkholderiales</taxon>
        <taxon>Oxalobacteraceae</taxon>
        <taxon>Telluria group</taxon>
        <taxon>Duganella</taxon>
    </lineage>
</organism>
<keyword evidence="3" id="KW-1185">Reference proteome</keyword>
<proteinExistence type="predicted"/>
<protein>
    <recommendedName>
        <fullName evidence="4">M6 family metalloprotease domain-containing protein</fullName>
    </recommendedName>
</protein>
<feature type="signal peptide" evidence="1">
    <location>
        <begin position="1"/>
        <end position="15"/>
    </location>
</feature>
<dbReference type="PANTHER" id="PTHR41775:SF1">
    <property type="entry name" value="PEPTIDASE M6-LIKE DOMAIN-CONTAINING PROTEIN"/>
    <property type="match status" value="1"/>
</dbReference>
<evidence type="ECO:0000313" key="3">
    <source>
        <dbReference type="Proteomes" id="UP000642144"/>
    </source>
</evidence>
<dbReference type="RefSeq" id="WP_161056959.1">
    <property type="nucleotide sequence ID" value="NZ_WWCT01000021.1"/>
</dbReference>
<comment type="caution">
    <text evidence="2">The sequence shown here is derived from an EMBL/GenBank/DDBJ whole genome shotgun (WGS) entry which is preliminary data.</text>
</comment>
<sequence length="383" mass="41191">MSALVAFCGVLPASAADVSAVDPLAACRLPEMQLRSDVGLGFPRNPLRLKPLGEVRFRVLFVDFSDAPATVSPQQVLDIISPRAEQFFSAVSYGRMKLMFDVSPQWIRMRQPVADYHFSRGAPFEVQRAYIQEAINLAGPGIDYSHNDAILVVANPDAKAIDWGPAFTAAPGSGVMAGGREFLNGATSGADLPILRGGWFVHEIGHALSLVDLAGPLPSNQLWHTYVGQFSVMGEPEGLSPGYLGWERWQLGWLDDQQIACGAGTVRLTPIERSGNVKIAVMPTGPHTVVVAESRRAEAEDSAMSRSGVLVYTVDTALTSHDGPIRVQPVDDRDERHWKALLSAGQSVSAGEVTVTVKASDGQGDLVEITRRPRAPAPLPTVH</sequence>
<dbReference type="EMBL" id="WWCT01000021">
    <property type="protein sequence ID" value="MYN29181.1"/>
    <property type="molecule type" value="Genomic_DNA"/>
</dbReference>
<dbReference type="Proteomes" id="UP000642144">
    <property type="component" value="Unassembled WGS sequence"/>
</dbReference>
<gene>
    <name evidence="2" type="ORF">GTP69_22505</name>
</gene>
<evidence type="ECO:0000313" key="2">
    <source>
        <dbReference type="EMBL" id="MYN29181.1"/>
    </source>
</evidence>
<evidence type="ECO:0000256" key="1">
    <source>
        <dbReference type="SAM" id="SignalP"/>
    </source>
</evidence>
<keyword evidence="1" id="KW-0732">Signal</keyword>